<dbReference type="InterPro" id="IPR035906">
    <property type="entry name" value="MetI-like_sf"/>
</dbReference>
<dbReference type="PANTHER" id="PTHR30193:SF37">
    <property type="entry name" value="INNER MEMBRANE ABC TRANSPORTER PERMEASE PROTEIN YCJO"/>
    <property type="match status" value="1"/>
</dbReference>
<evidence type="ECO:0000256" key="2">
    <source>
        <dbReference type="ARBA" id="ARBA00022448"/>
    </source>
</evidence>
<evidence type="ECO:0000259" key="8">
    <source>
        <dbReference type="PROSITE" id="PS50928"/>
    </source>
</evidence>
<dbReference type="CDD" id="cd06261">
    <property type="entry name" value="TM_PBP2"/>
    <property type="match status" value="1"/>
</dbReference>
<protein>
    <submittedName>
        <fullName evidence="9">Carbohydrate ABC transporter permease</fullName>
    </submittedName>
</protein>
<dbReference type="RefSeq" id="WP_344910403.1">
    <property type="nucleotide sequence ID" value="NZ_BAAAYO010000009.1"/>
</dbReference>
<comment type="subcellular location">
    <subcellularLocation>
        <location evidence="1 7">Cell membrane</location>
        <topology evidence="1 7">Multi-pass membrane protein</topology>
    </subcellularLocation>
</comment>
<feature type="transmembrane region" description="Helical" evidence="7">
    <location>
        <begin position="102"/>
        <end position="122"/>
    </location>
</feature>
<feature type="domain" description="ABC transmembrane type-1" evidence="8">
    <location>
        <begin position="65"/>
        <end position="284"/>
    </location>
</feature>
<keyword evidence="5 7" id="KW-1133">Transmembrane helix</keyword>
<keyword evidence="10" id="KW-1185">Reference proteome</keyword>
<accession>A0ABV5W6Q1</accession>
<dbReference type="SUPFAM" id="SSF161098">
    <property type="entry name" value="MetI-like"/>
    <property type="match status" value="1"/>
</dbReference>
<dbReference type="PROSITE" id="PS50928">
    <property type="entry name" value="ABC_TM1"/>
    <property type="match status" value="1"/>
</dbReference>
<comment type="caution">
    <text evidence="9">The sequence shown here is derived from an EMBL/GenBank/DDBJ whole genome shotgun (WGS) entry which is preliminary data.</text>
</comment>
<keyword evidence="6 7" id="KW-0472">Membrane</keyword>
<feature type="transmembrane region" description="Helical" evidence="7">
    <location>
        <begin position="68"/>
        <end position="90"/>
    </location>
</feature>
<reference evidence="9 10" key="1">
    <citation type="submission" date="2024-09" db="EMBL/GenBank/DDBJ databases">
        <authorList>
            <person name="Sun Q."/>
            <person name="Mori K."/>
        </authorList>
    </citation>
    <scope>NUCLEOTIDE SEQUENCE [LARGE SCALE GENOMIC DNA]</scope>
    <source>
        <strain evidence="9 10">JCM 12520</strain>
    </source>
</reference>
<feature type="transmembrane region" description="Helical" evidence="7">
    <location>
        <begin position="150"/>
        <end position="177"/>
    </location>
</feature>
<evidence type="ECO:0000313" key="10">
    <source>
        <dbReference type="Proteomes" id="UP001589619"/>
    </source>
</evidence>
<keyword evidence="4 7" id="KW-0812">Transmembrane</keyword>
<evidence type="ECO:0000256" key="1">
    <source>
        <dbReference type="ARBA" id="ARBA00004651"/>
    </source>
</evidence>
<gene>
    <name evidence="9" type="ORF">ACFFNY_32100</name>
</gene>
<proteinExistence type="inferred from homology"/>
<dbReference type="Pfam" id="PF00528">
    <property type="entry name" value="BPD_transp_1"/>
    <property type="match status" value="1"/>
</dbReference>
<dbReference type="Proteomes" id="UP001589619">
    <property type="component" value="Unassembled WGS sequence"/>
</dbReference>
<dbReference type="PANTHER" id="PTHR30193">
    <property type="entry name" value="ABC TRANSPORTER PERMEASE PROTEIN"/>
    <property type="match status" value="1"/>
</dbReference>
<feature type="transmembrane region" description="Helical" evidence="7">
    <location>
        <begin position="263"/>
        <end position="283"/>
    </location>
</feature>
<keyword evidence="2 7" id="KW-0813">Transport</keyword>
<evidence type="ECO:0000256" key="6">
    <source>
        <dbReference type="ARBA" id="ARBA00023136"/>
    </source>
</evidence>
<dbReference type="InterPro" id="IPR000515">
    <property type="entry name" value="MetI-like"/>
</dbReference>
<dbReference type="InterPro" id="IPR051393">
    <property type="entry name" value="ABC_transporter_permease"/>
</dbReference>
<evidence type="ECO:0000256" key="7">
    <source>
        <dbReference type="RuleBase" id="RU363032"/>
    </source>
</evidence>
<organism evidence="9 10">
    <name type="scientific">Paenibacillus hodogayensis</name>
    <dbReference type="NCBI Taxonomy" id="279208"/>
    <lineage>
        <taxon>Bacteria</taxon>
        <taxon>Bacillati</taxon>
        <taxon>Bacillota</taxon>
        <taxon>Bacilli</taxon>
        <taxon>Bacillales</taxon>
        <taxon>Paenibacillaceae</taxon>
        <taxon>Paenibacillus</taxon>
    </lineage>
</organism>
<evidence type="ECO:0000256" key="5">
    <source>
        <dbReference type="ARBA" id="ARBA00022989"/>
    </source>
</evidence>
<feature type="transmembrane region" description="Helical" evidence="7">
    <location>
        <begin position="198"/>
        <end position="223"/>
    </location>
</feature>
<comment type="similarity">
    <text evidence="7">Belongs to the binding-protein-dependent transport system permease family.</text>
</comment>
<name>A0ABV5W6Q1_9BACL</name>
<dbReference type="EMBL" id="JBHMAG010000021">
    <property type="protein sequence ID" value="MFB9756244.1"/>
    <property type="molecule type" value="Genomic_DNA"/>
</dbReference>
<feature type="transmembrane region" description="Helical" evidence="7">
    <location>
        <begin position="12"/>
        <end position="35"/>
    </location>
</feature>
<evidence type="ECO:0000256" key="3">
    <source>
        <dbReference type="ARBA" id="ARBA00022475"/>
    </source>
</evidence>
<evidence type="ECO:0000256" key="4">
    <source>
        <dbReference type="ARBA" id="ARBA00022692"/>
    </source>
</evidence>
<keyword evidence="3" id="KW-1003">Cell membrane</keyword>
<sequence>MRKQGWWGFSFTLPFLLQLVVFFIFPFIFSLYLTFTKWDLFNPPTWVGLRNWTQMFSNNVFWLSLRNIFYFALLFVPIQTFVALILAYLLNQQIRGKALFRVVYFLPVITPWVAGGLIWLWIYNNDYGILNWLLESLGLERVDWIGSDKWWLVIGAVAVVNVWKGAGYSMVLLLAGMQNISKDIMEAARMDGAGGWTYFTKVTIPIVSPMVYMVMILSTISAFHGFDVFLVMLSDKGDINAVHDRNMVPNILIYRDAFVNVKMGAASAWAWALFLIILLVTMVQKKMEKRWVHYE</sequence>
<dbReference type="Gene3D" id="1.10.3720.10">
    <property type="entry name" value="MetI-like"/>
    <property type="match status" value="1"/>
</dbReference>
<evidence type="ECO:0000313" key="9">
    <source>
        <dbReference type="EMBL" id="MFB9756244.1"/>
    </source>
</evidence>